<evidence type="ECO:0000256" key="1">
    <source>
        <dbReference type="SAM" id="Phobius"/>
    </source>
</evidence>
<evidence type="ECO:0000313" key="3">
    <source>
        <dbReference type="Proteomes" id="UP001596328"/>
    </source>
</evidence>
<organism evidence="2 3">
    <name type="scientific">Halobium palmae</name>
    <dbReference type="NCBI Taxonomy" id="1776492"/>
    <lineage>
        <taxon>Archaea</taxon>
        <taxon>Methanobacteriati</taxon>
        <taxon>Methanobacteriota</taxon>
        <taxon>Stenosarchaea group</taxon>
        <taxon>Halobacteria</taxon>
        <taxon>Halobacteriales</taxon>
        <taxon>Haloferacaceae</taxon>
        <taxon>Halobium</taxon>
    </lineage>
</organism>
<feature type="non-terminal residue" evidence="2">
    <location>
        <position position="62"/>
    </location>
</feature>
<evidence type="ECO:0000313" key="2">
    <source>
        <dbReference type="EMBL" id="MFC6726657.1"/>
    </source>
</evidence>
<reference evidence="2 3" key="1">
    <citation type="journal article" date="2019" name="Int. J. Syst. Evol. Microbiol.">
        <title>The Global Catalogue of Microorganisms (GCM) 10K type strain sequencing project: providing services to taxonomists for standard genome sequencing and annotation.</title>
        <authorList>
            <consortium name="The Broad Institute Genomics Platform"/>
            <consortium name="The Broad Institute Genome Sequencing Center for Infectious Disease"/>
            <person name="Wu L."/>
            <person name="Ma J."/>
        </authorList>
    </citation>
    <scope>NUCLEOTIDE SEQUENCE [LARGE SCALE GENOMIC DNA]</scope>
    <source>
        <strain evidence="2 3">NBRC 111368</strain>
    </source>
</reference>
<sequence>MPADYRLLDVLPRGSIYRDDSPISPTKHKPTASLLPDMSYRRALTVGAAGVAGAGLAIAVDR</sequence>
<gene>
    <name evidence="2" type="ORF">ACFQE1_20260</name>
</gene>
<accession>A0ABD5S5V6</accession>
<keyword evidence="1" id="KW-0472">Membrane</keyword>
<dbReference type="Proteomes" id="UP001596328">
    <property type="component" value="Unassembled WGS sequence"/>
</dbReference>
<dbReference type="AlphaFoldDB" id="A0ABD5S5V6"/>
<name>A0ABD5S5V6_9EURY</name>
<keyword evidence="1" id="KW-1133">Transmembrane helix</keyword>
<comment type="caution">
    <text evidence="2">The sequence shown here is derived from an EMBL/GenBank/DDBJ whole genome shotgun (WGS) entry which is preliminary data.</text>
</comment>
<protein>
    <submittedName>
        <fullName evidence="2">Uncharacterized protein</fullName>
    </submittedName>
</protein>
<dbReference type="EMBL" id="JBHSWU010001291">
    <property type="protein sequence ID" value="MFC6726657.1"/>
    <property type="molecule type" value="Genomic_DNA"/>
</dbReference>
<feature type="transmembrane region" description="Helical" evidence="1">
    <location>
        <begin position="43"/>
        <end position="60"/>
    </location>
</feature>
<proteinExistence type="predicted"/>
<keyword evidence="3" id="KW-1185">Reference proteome</keyword>
<keyword evidence="1" id="KW-0812">Transmembrane</keyword>